<accession>A0A1Y1UAR4</accession>
<dbReference type="RefSeq" id="XP_021869344.1">
    <property type="nucleotide sequence ID" value="XM_022018564.1"/>
</dbReference>
<comment type="caution">
    <text evidence="1">The sequence shown here is derived from an EMBL/GenBank/DDBJ whole genome shotgun (WGS) entry which is preliminary data.</text>
</comment>
<keyword evidence="2" id="KW-1185">Reference proteome</keyword>
<dbReference type="AlphaFoldDB" id="A0A1Y1UAR4"/>
<organism evidence="1 2">
    <name type="scientific">Kockovaella imperatae</name>
    <dbReference type="NCBI Taxonomy" id="4999"/>
    <lineage>
        <taxon>Eukaryota</taxon>
        <taxon>Fungi</taxon>
        <taxon>Dikarya</taxon>
        <taxon>Basidiomycota</taxon>
        <taxon>Agaricomycotina</taxon>
        <taxon>Tremellomycetes</taxon>
        <taxon>Tremellales</taxon>
        <taxon>Cuniculitremaceae</taxon>
        <taxon>Kockovaella</taxon>
    </lineage>
</organism>
<reference evidence="1 2" key="1">
    <citation type="submission" date="2017-03" db="EMBL/GenBank/DDBJ databases">
        <title>Widespread Adenine N6-methylation of Active Genes in Fungi.</title>
        <authorList>
            <consortium name="DOE Joint Genome Institute"/>
            <person name="Mondo S.J."/>
            <person name="Dannebaum R.O."/>
            <person name="Kuo R.C."/>
            <person name="Louie K.B."/>
            <person name="Bewick A.J."/>
            <person name="Labutti K."/>
            <person name="Haridas S."/>
            <person name="Kuo A."/>
            <person name="Salamov A."/>
            <person name="Ahrendt S.R."/>
            <person name="Lau R."/>
            <person name="Bowen B.P."/>
            <person name="Lipzen A."/>
            <person name="Sullivan W."/>
            <person name="Andreopoulos W.B."/>
            <person name="Clum A."/>
            <person name="Lindquist E."/>
            <person name="Daum C."/>
            <person name="Northen T.R."/>
            <person name="Ramamoorthy G."/>
            <person name="Schmitz R.J."/>
            <person name="Gryganskyi A."/>
            <person name="Culley D."/>
            <person name="Magnuson J."/>
            <person name="James T.Y."/>
            <person name="O'Malley M.A."/>
            <person name="Stajich J.E."/>
            <person name="Spatafora J.W."/>
            <person name="Visel A."/>
            <person name="Grigoriev I.V."/>
        </authorList>
    </citation>
    <scope>NUCLEOTIDE SEQUENCE [LARGE SCALE GENOMIC DNA]</scope>
    <source>
        <strain evidence="1 2">NRRL Y-17943</strain>
    </source>
</reference>
<evidence type="ECO:0000313" key="1">
    <source>
        <dbReference type="EMBL" id="ORX35128.1"/>
    </source>
</evidence>
<evidence type="ECO:0008006" key="3">
    <source>
        <dbReference type="Google" id="ProtNLM"/>
    </source>
</evidence>
<gene>
    <name evidence="1" type="ORF">BD324DRAFT_652842</name>
</gene>
<dbReference type="InParanoid" id="A0A1Y1UAR4"/>
<evidence type="ECO:0000313" key="2">
    <source>
        <dbReference type="Proteomes" id="UP000193218"/>
    </source>
</evidence>
<dbReference type="Proteomes" id="UP000193218">
    <property type="component" value="Unassembled WGS sequence"/>
</dbReference>
<dbReference type="EMBL" id="NBSH01000012">
    <property type="protein sequence ID" value="ORX35128.1"/>
    <property type="molecule type" value="Genomic_DNA"/>
</dbReference>
<proteinExistence type="predicted"/>
<name>A0A1Y1UAR4_9TREE</name>
<protein>
    <recommendedName>
        <fullName evidence="3">37S ribosomal protein mrp10, mitochondrial</fullName>
    </recommendedName>
</protein>
<dbReference type="GeneID" id="33560373"/>
<sequence>MSAVLNCFAASGDIRAAADCAAASKSLHLCMSKTPKKPVVPKSSINYLLTKIRK</sequence>